<dbReference type="PANTHER" id="PTHR38248">
    <property type="entry name" value="FUNK1 6"/>
    <property type="match status" value="1"/>
</dbReference>
<evidence type="ECO:0000313" key="6">
    <source>
        <dbReference type="Proteomes" id="UP000015441"/>
    </source>
</evidence>
<dbReference type="SUPFAM" id="SSF56112">
    <property type="entry name" value="Protein kinase-like (PK-like)"/>
    <property type="match status" value="1"/>
</dbReference>
<dbReference type="STRING" id="546991.N1JLK6"/>
<comment type="catalytic activity">
    <reaction evidence="2">
        <text>L-threonyl-[protein] + ATP = O-phospho-L-threonyl-[protein] + ADP + H(+)</text>
        <dbReference type="Rhea" id="RHEA:46608"/>
        <dbReference type="Rhea" id="RHEA-COMP:11060"/>
        <dbReference type="Rhea" id="RHEA-COMP:11605"/>
        <dbReference type="ChEBI" id="CHEBI:15378"/>
        <dbReference type="ChEBI" id="CHEBI:30013"/>
        <dbReference type="ChEBI" id="CHEBI:30616"/>
        <dbReference type="ChEBI" id="CHEBI:61977"/>
        <dbReference type="ChEBI" id="CHEBI:456216"/>
        <dbReference type="EC" id="2.7.11.1"/>
    </reaction>
</comment>
<comment type="caution">
    <text evidence="5">The sequence shown here is derived from an EMBL/GenBank/DDBJ whole genome shotgun (WGS) entry which is preliminary data.</text>
</comment>
<evidence type="ECO:0000259" key="4">
    <source>
        <dbReference type="Pfam" id="PF17667"/>
    </source>
</evidence>
<dbReference type="InterPro" id="IPR011009">
    <property type="entry name" value="Kinase-like_dom_sf"/>
</dbReference>
<keyword evidence="6" id="KW-1185">Reference proteome</keyword>
<dbReference type="Proteomes" id="UP000015441">
    <property type="component" value="Unassembled WGS sequence"/>
</dbReference>
<protein>
    <recommendedName>
        <fullName evidence="1">non-specific serine/threonine protein kinase</fullName>
        <ecNumber evidence="1">2.7.11.1</ecNumber>
    </recommendedName>
</protein>
<proteinExistence type="predicted"/>
<dbReference type="InterPro" id="IPR008266">
    <property type="entry name" value="Tyr_kinase_AS"/>
</dbReference>
<sequence length="837" mass="98002">MSEYSALLALPAEKPMRSILERFQTNFKNEDRKEAVERFLRDLFRCGNVYGRDKALPLIFVTFTRRGVSNKQYHLSIFNHIIYAIDQNYEETFILQTCINLFRILSCDTLDTLPYQRIPSSMSSFRIYPVGKRQELSSNFHYTPSSVIESELGYKTFTCVSSFWDRFFEGKAWSDQTKRIWESYKNYKNDTNPKNFPLNLAKQGVWDWIASFNNLFLSQLSEFPSLPSEQFPTLIRRENDLPLSGKLLLSSNVGGLNKVHRQGQVDFHITSIDSEYNFPEWEKVRVLGGLSGKRIGNRRSMRFTELAAYVRGIFNHQPVRRFVHGFYLFDKAIEFWLIDRTGAYSSGFISIENDEQVLVRAICSYLLMSDEEVGLDTTIQRVDMSYMIKIDNDDYGQTREIEIEPDPITRPEILTSCGTTCYRSVDEKFLVKYSWHRVRGKSEIDLLKEALQVKGVIQLVASETIHKLSDFWEELSFIDKNWLALEHEKSSKDSDRRKIDKCVALNDYHMTRAVLSPYGRPLKSCTSVLQFLIVIRDALMGHRGLYDKKIIHSDISEDNIIIVAPTTDDRSRGMLIDLNISISHFDTLRTKKFKYPVGSTKSMALKQLMMWVGNITKCDYNFDSSYIYDLESFFYLFLIGCVEYGRDPSLRLYNLKSWREKCVDDSLANKLEDIDENYEKFIKTKFSSSFVDVKYLALKLRKIMFGNGRYCYQHVRDSNLVYKEMMKALNMTIGQIEDFGRWRRIKIIILLSIIVIDFMSLQDPLAKAEKGLGAEVEFREQIRKIITNKMPNIEFYSDPHFTFYSLDVVYLLFIYAQPNLHPEYMYFENSTRVRLIR</sequence>
<gene>
    <name evidence="5" type="ORF">BGHDH14_bghG007957000001001</name>
</gene>
<dbReference type="Gene3D" id="1.10.510.10">
    <property type="entry name" value="Transferase(Phosphotransferase) domain 1"/>
    <property type="match status" value="1"/>
</dbReference>
<accession>N1JLK6</accession>
<evidence type="ECO:0000313" key="5">
    <source>
        <dbReference type="EMBL" id="CCU83202.1"/>
    </source>
</evidence>
<dbReference type="Pfam" id="PF17667">
    <property type="entry name" value="Pkinase_fungal"/>
    <property type="match status" value="1"/>
</dbReference>
<feature type="domain" description="Fungal-type protein kinase" evidence="4">
    <location>
        <begin position="277"/>
        <end position="641"/>
    </location>
</feature>
<keyword evidence="5" id="KW-0418">Kinase</keyword>
<dbReference type="HOGENOM" id="CLU_005513_3_1_1"/>
<dbReference type="PANTHER" id="PTHR38248:SF2">
    <property type="entry name" value="FUNK1 11"/>
    <property type="match status" value="1"/>
</dbReference>
<reference evidence="5 6" key="1">
    <citation type="journal article" date="2010" name="Science">
        <title>Genome expansion and gene loss in powdery mildew fungi reveal tradeoffs in extreme parasitism.</title>
        <authorList>
            <person name="Spanu P.D."/>
            <person name="Abbott J.C."/>
            <person name="Amselem J."/>
            <person name="Burgis T.A."/>
            <person name="Soanes D.M."/>
            <person name="Stueber K."/>
            <person name="Ver Loren van Themaat E."/>
            <person name="Brown J.K.M."/>
            <person name="Butcher S.A."/>
            <person name="Gurr S.J."/>
            <person name="Lebrun M.-H."/>
            <person name="Ridout C.J."/>
            <person name="Schulze-Lefert P."/>
            <person name="Talbot N.J."/>
            <person name="Ahmadinejad N."/>
            <person name="Ametz C."/>
            <person name="Barton G.R."/>
            <person name="Benjdia M."/>
            <person name="Bidzinski P."/>
            <person name="Bindschedler L.V."/>
            <person name="Both M."/>
            <person name="Brewer M.T."/>
            <person name="Cadle-Davidson L."/>
            <person name="Cadle-Davidson M.M."/>
            <person name="Collemare J."/>
            <person name="Cramer R."/>
            <person name="Frenkel O."/>
            <person name="Godfrey D."/>
            <person name="Harriman J."/>
            <person name="Hoede C."/>
            <person name="King B.C."/>
            <person name="Klages S."/>
            <person name="Kleemann J."/>
            <person name="Knoll D."/>
            <person name="Koti P.S."/>
            <person name="Kreplak J."/>
            <person name="Lopez-Ruiz F.J."/>
            <person name="Lu X."/>
            <person name="Maekawa T."/>
            <person name="Mahanil S."/>
            <person name="Micali C."/>
            <person name="Milgroom M.G."/>
            <person name="Montana G."/>
            <person name="Noir S."/>
            <person name="O'Connell R.J."/>
            <person name="Oberhaensli S."/>
            <person name="Parlange F."/>
            <person name="Pedersen C."/>
            <person name="Quesneville H."/>
            <person name="Reinhardt R."/>
            <person name="Rott M."/>
            <person name="Sacristan S."/>
            <person name="Schmidt S.M."/>
            <person name="Schoen M."/>
            <person name="Skamnioti P."/>
            <person name="Sommer H."/>
            <person name="Stephens A."/>
            <person name="Takahara H."/>
            <person name="Thordal-Christensen H."/>
            <person name="Vigouroux M."/>
            <person name="Wessling R."/>
            <person name="Wicker T."/>
            <person name="Panstruga R."/>
        </authorList>
    </citation>
    <scope>NUCLEOTIDE SEQUENCE [LARGE SCALE GENOMIC DNA]</scope>
    <source>
        <strain evidence="5">DH14</strain>
    </source>
</reference>
<dbReference type="PROSITE" id="PS00109">
    <property type="entry name" value="PROTEIN_KINASE_TYR"/>
    <property type="match status" value="1"/>
</dbReference>
<dbReference type="InParanoid" id="N1JLK6"/>
<evidence type="ECO:0000256" key="1">
    <source>
        <dbReference type="ARBA" id="ARBA00012513"/>
    </source>
</evidence>
<dbReference type="EMBL" id="CAUH01007957">
    <property type="protein sequence ID" value="CCU83202.1"/>
    <property type="molecule type" value="Genomic_DNA"/>
</dbReference>
<dbReference type="GO" id="GO:0004674">
    <property type="term" value="F:protein serine/threonine kinase activity"/>
    <property type="evidence" value="ECO:0007669"/>
    <property type="project" value="UniProtKB-EC"/>
</dbReference>
<evidence type="ECO:0000256" key="3">
    <source>
        <dbReference type="ARBA" id="ARBA00048679"/>
    </source>
</evidence>
<dbReference type="InterPro" id="IPR040976">
    <property type="entry name" value="Pkinase_fungal"/>
</dbReference>
<dbReference type="EC" id="2.7.11.1" evidence="1"/>
<name>N1JLK6_BLUG1</name>
<evidence type="ECO:0000256" key="2">
    <source>
        <dbReference type="ARBA" id="ARBA00047899"/>
    </source>
</evidence>
<keyword evidence="5" id="KW-0808">Transferase</keyword>
<dbReference type="AlphaFoldDB" id="N1JLK6"/>
<dbReference type="OrthoDB" id="3509550at2759"/>
<organism evidence="5 6">
    <name type="scientific">Blumeria graminis f. sp. hordei (strain DH14)</name>
    <name type="common">Barley powdery mildew</name>
    <name type="synonym">Oidium monilioides f. sp. hordei</name>
    <dbReference type="NCBI Taxonomy" id="546991"/>
    <lineage>
        <taxon>Eukaryota</taxon>
        <taxon>Fungi</taxon>
        <taxon>Dikarya</taxon>
        <taxon>Ascomycota</taxon>
        <taxon>Pezizomycotina</taxon>
        <taxon>Leotiomycetes</taxon>
        <taxon>Erysiphales</taxon>
        <taxon>Erysiphaceae</taxon>
        <taxon>Blumeria</taxon>
        <taxon>Blumeria hordei</taxon>
    </lineage>
</organism>
<dbReference type="eggNOG" id="ENOG502S5WB">
    <property type="taxonomic scope" value="Eukaryota"/>
</dbReference>
<comment type="catalytic activity">
    <reaction evidence="3">
        <text>L-seryl-[protein] + ATP = O-phospho-L-seryl-[protein] + ADP + H(+)</text>
        <dbReference type="Rhea" id="RHEA:17989"/>
        <dbReference type="Rhea" id="RHEA-COMP:9863"/>
        <dbReference type="Rhea" id="RHEA-COMP:11604"/>
        <dbReference type="ChEBI" id="CHEBI:15378"/>
        <dbReference type="ChEBI" id="CHEBI:29999"/>
        <dbReference type="ChEBI" id="CHEBI:30616"/>
        <dbReference type="ChEBI" id="CHEBI:83421"/>
        <dbReference type="ChEBI" id="CHEBI:456216"/>
        <dbReference type="EC" id="2.7.11.1"/>
    </reaction>
</comment>